<sequence length="182" mass="18950">MNAQMRETDPAKPAAPHFFNALRVIAPFGAVCMTWLPVGVMVSTLTTVVSTLATSAVMQLPRVRGVWDSGTGARCATAAEADGEQEDAGRVFEGGAREGDRGGDAEGGGEGGEGEGREVVAEGLGTWDLGCSTYPARISMCLIKSIMHLYPPLPYLAHGSCLPDAPSLGFILTGHSLPMSDI</sequence>
<feature type="region of interest" description="Disordered" evidence="1">
    <location>
        <begin position="78"/>
        <end position="116"/>
    </location>
</feature>
<proteinExistence type="predicted"/>
<feature type="compositionally biased region" description="Basic and acidic residues" evidence="1">
    <location>
        <begin position="87"/>
        <end position="104"/>
    </location>
</feature>
<evidence type="ECO:0000313" key="2">
    <source>
        <dbReference type="EMBL" id="KZP02767.1"/>
    </source>
</evidence>
<dbReference type="EMBL" id="KV418323">
    <property type="protein sequence ID" value="KZP02767.1"/>
    <property type="molecule type" value="Genomic_DNA"/>
</dbReference>
<accession>A0A167TBL3</accession>
<protein>
    <submittedName>
        <fullName evidence="2">Uncharacterized protein</fullName>
    </submittedName>
</protein>
<dbReference type="AlphaFoldDB" id="A0A167TBL3"/>
<gene>
    <name evidence="2" type="ORF">FIBSPDRAFT_905561</name>
</gene>
<organism evidence="2">
    <name type="scientific">Athelia psychrophila</name>
    <dbReference type="NCBI Taxonomy" id="1759441"/>
    <lineage>
        <taxon>Eukaryota</taxon>
        <taxon>Fungi</taxon>
        <taxon>Dikarya</taxon>
        <taxon>Basidiomycota</taxon>
        <taxon>Agaricomycotina</taxon>
        <taxon>Agaricomycetes</taxon>
        <taxon>Agaricomycetidae</taxon>
        <taxon>Atheliales</taxon>
        <taxon>Atheliaceae</taxon>
        <taxon>Athelia</taxon>
    </lineage>
</organism>
<evidence type="ECO:0000256" key="1">
    <source>
        <dbReference type="SAM" id="MobiDB-lite"/>
    </source>
</evidence>
<name>A0A167TBL3_9AGAM</name>
<reference evidence="2" key="1">
    <citation type="journal article" date="2016" name="Mol. Biol. Evol.">
        <title>Comparative Genomics of Early-Diverging Mushroom-Forming Fungi Provides Insights into the Origins of Lignocellulose Decay Capabilities.</title>
        <authorList>
            <person name="Nagy L.G."/>
            <person name="Riley R."/>
            <person name="Tritt A."/>
            <person name="Adam C."/>
            <person name="Daum C."/>
            <person name="Floudas D."/>
            <person name="Sun H."/>
            <person name="Yadav J.S."/>
            <person name="Pangilinan J."/>
            <person name="Larsson K.H."/>
            <person name="Matsuura K."/>
            <person name="Barry K."/>
            <person name="Labutti K."/>
            <person name="Kuo R."/>
            <person name="Ohm R.A."/>
            <person name="Bhattacharya S.S."/>
            <person name="Shirouzu T."/>
            <person name="Yoshinaga Y."/>
            <person name="Martin F.M."/>
            <person name="Grigoriev I.V."/>
            <person name="Hibbett D.S."/>
        </authorList>
    </citation>
    <scope>NUCLEOTIDE SEQUENCE [LARGE SCALE GENOMIC DNA]</scope>
    <source>
        <strain evidence="2">CBS 109695</strain>
    </source>
</reference>
<dbReference type="OrthoDB" id="2148490at2759"/>